<proteinExistence type="predicted"/>
<sequence length="189" mass="21424">MERAIPKFIDPESRVKINGECDSQETDMVFLDTPISQTIASFTRISPRISLEPMITILSSVYPIIQKDSFGSTFYIFDKMIWRSGTKDEIQLIRLGLNITPEDTLSNAPRLFASQRLLKEKIVTNKTHKSGTKDEIQLIRLGLNITPDDILSNAPKLFASQNVLKEKIVTNKTHSVQCIGDWDIWEVGL</sequence>
<evidence type="ECO:0000313" key="1">
    <source>
        <dbReference type="EMBL" id="CAD7647561.1"/>
    </source>
</evidence>
<evidence type="ECO:0000313" key="2">
    <source>
        <dbReference type="Proteomes" id="UP000728032"/>
    </source>
</evidence>
<dbReference type="EMBL" id="OC917619">
    <property type="protein sequence ID" value="CAD7647561.1"/>
    <property type="molecule type" value="Genomic_DNA"/>
</dbReference>
<dbReference type="OrthoDB" id="10521460at2759"/>
<keyword evidence="2" id="KW-1185">Reference proteome</keyword>
<reference evidence="1" key="1">
    <citation type="submission" date="2020-11" db="EMBL/GenBank/DDBJ databases">
        <authorList>
            <person name="Tran Van P."/>
        </authorList>
    </citation>
    <scope>NUCLEOTIDE SEQUENCE</scope>
</reference>
<gene>
    <name evidence="1" type="ORF">ONB1V03_LOCUS6310</name>
</gene>
<name>A0A7R9QJY7_9ACAR</name>
<accession>A0A7R9QJY7</accession>
<organism evidence="1">
    <name type="scientific">Oppiella nova</name>
    <dbReference type="NCBI Taxonomy" id="334625"/>
    <lineage>
        <taxon>Eukaryota</taxon>
        <taxon>Metazoa</taxon>
        <taxon>Ecdysozoa</taxon>
        <taxon>Arthropoda</taxon>
        <taxon>Chelicerata</taxon>
        <taxon>Arachnida</taxon>
        <taxon>Acari</taxon>
        <taxon>Acariformes</taxon>
        <taxon>Sarcoptiformes</taxon>
        <taxon>Oribatida</taxon>
        <taxon>Brachypylina</taxon>
        <taxon>Oppioidea</taxon>
        <taxon>Oppiidae</taxon>
        <taxon>Oppiella</taxon>
    </lineage>
</organism>
<dbReference type="AlphaFoldDB" id="A0A7R9QJY7"/>
<protein>
    <submittedName>
        <fullName evidence="1">Uncharacterized protein</fullName>
    </submittedName>
</protein>
<dbReference type="EMBL" id="CAJPVJ010002794">
    <property type="protein sequence ID" value="CAG2166795.1"/>
    <property type="molecule type" value="Genomic_DNA"/>
</dbReference>
<dbReference type="Proteomes" id="UP000728032">
    <property type="component" value="Unassembled WGS sequence"/>
</dbReference>